<keyword evidence="2" id="KW-1185">Reference proteome</keyword>
<dbReference type="AlphaFoldDB" id="A0AAX6EA46"/>
<name>A0AAX6EA46_IRIPA</name>
<proteinExistence type="predicted"/>
<organism evidence="1 2">
    <name type="scientific">Iris pallida</name>
    <name type="common">Sweet iris</name>
    <dbReference type="NCBI Taxonomy" id="29817"/>
    <lineage>
        <taxon>Eukaryota</taxon>
        <taxon>Viridiplantae</taxon>
        <taxon>Streptophyta</taxon>
        <taxon>Embryophyta</taxon>
        <taxon>Tracheophyta</taxon>
        <taxon>Spermatophyta</taxon>
        <taxon>Magnoliopsida</taxon>
        <taxon>Liliopsida</taxon>
        <taxon>Asparagales</taxon>
        <taxon>Iridaceae</taxon>
        <taxon>Iridoideae</taxon>
        <taxon>Irideae</taxon>
        <taxon>Iris</taxon>
    </lineage>
</organism>
<protein>
    <submittedName>
        <fullName evidence="1">Uncharacterized protein</fullName>
    </submittedName>
</protein>
<reference evidence="1" key="2">
    <citation type="submission" date="2023-04" db="EMBL/GenBank/DDBJ databases">
        <authorList>
            <person name="Bruccoleri R.E."/>
            <person name="Oakeley E.J."/>
            <person name="Faust A.-M."/>
            <person name="Dessus-Babus S."/>
            <person name="Altorfer M."/>
            <person name="Burckhardt D."/>
            <person name="Oertli M."/>
            <person name="Naumann U."/>
            <person name="Petersen F."/>
            <person name="Wong J."/>
        </authorList>
    </citation>
    <scope>NUCLEOTIDE SEQUENCE</scope>
    <source>
        <strain evidence="1">GSM-AAB239-AS_SAM_17_03QT</strain>
        <tissue evidence="1">Leaf</tissue>
    </source>
</reference>
<gene>
    <name evidence="1" type="ORF">M6B38_200330</name>
</gene>
<sequence>MVISHILSHQQRPSASSLCLELVLRAAMSGSLTPTRS</sequence>
<dbReference type="Proteomes" id="UP001140949">
    <property type="component" value="Unassembled WGS sequence"/>
</dbReference>
<evidence type="ECO:0000313" key="2">
    <source>
        <dbReference type="Proteomes" id="UP001140949"/>
    </source>
</evidence>
<accession>A0AAX6EA46</accession>
<reference evidence="1" key="1">
    <citation type="journal article" date="2023" name="GigaByte">
        <title>Genome assembly of the bearded iris, Iris pallida Lam.</title>
        <authorList>
            <person name="Bruccoleri R.E."/>
            <person name="Oakeley E.J."/>
            <person name="Faust A.M.E."/>
            <person name="Altorfer M."/>
            <person name="Dessus-Babus S."/>
            <person name="Burckhardt D."/>
            <person name="Oertli M."/>
            <person name="Naumann U."/>
            <person name="Petersen F."/>
            <person name="Wong J."/>
        </authorList>
    </citation>
    <scope>NUCLEOTIDE SEQUENCE</scope>
    <source>
        <strain evidence="1">GSM-AAB239-AS_SAM_17_03QT</strain>
    </source>
</reference>
<evidence type="ECO:0000313" key="1">
    <source>
        <dbReference type="EMBL" id="KAJ6800997.1"/>
    </source>
</evidence>
<comment type="caution">
    <text evidence="1">The sequence shown here is derived from an EMBL/GenBank/DDBJ whole genome shotgun (WGS) entry which is preliminary data.</text>
</comment>
<dbReference type="EMBL" id="JANAVB010038462">
    <property type="protein sequence ID" value="KAJ6800997.1"/>
    <property type="molecule type" value="Genomic_DNA"/>
</dbReference>